<proteinExistence type="predicted"/>
<comment type="caution">
    <text evidence="1">The sequence shown here is derived from an EMBL/GenBank/DDBJ whole genome shotgun (WGS) entry which is preliminary data.</text>
</comment>
<sequence length="120" mass="13680">MEIFNKQLTRVEIERQLDLPNDTKTEALPPFHGARDIVIPITFGQEGVETDVHCSYTDHDGFHLLKIYCLKEVVVAEKSGSTVGWRSTVGWWRRKVGLCVDVVMSVLRGFEGERLIFVAF</sequence>
<accession>A0A9Q0SD49</accession>
<name>A0A9Q0SD49_SALPP</name>
<dbReference type="Proteomes" id="UP001151532">
    <property type="component" value="Unassembled WGS sequence"/>
</dbReference>
<dbReference type="EMBL" id="JAPFFK010000506">
    <property type="protein sequence ID" value="KAJ6673067.1"/>
    <property type="molecule type" value="Genomic_DNA"/>
</dbReference>
<reference evidence="1" key="2">
    <citation type="journal article" date="2023" name="Int. J. Mol. Sci.">
        <title>De Novo Assembly and Annotation of 11 Diverse Shrub Willow (Salix) Genomes Reveals Novel Gene Organization in Sex-Linked Regions.</title>
        <authorList>
            <person name="Hyden B."/>
            <person name="Feng K."/>
            <person name="Yates T.B."/>
            <person name="Jawdy S."/>
            <person name="Cereghino C."/>
            <person name="Smart L.B."/>
            <person name="Muchero W."/>
        </authorList>
    </citation>
    <scope>NUCLEOTIDE SEQUENCE</scope>
    <source>
        <tissue evidence="1">Shoot tip</tissue>
    </source>
</reference>
<evidence type="ECO:0000313" key="1">
    <source>
        <dbReference type="EMBL" id="KAJ6673067.1"/>
    </source>
</evidence>
<reference evidence="1" key="1">
    <citation type="submission" date="2022-11" db="EMBL/GenBank/DDBJ databases">
        <authorList>
            <person name="Hyden B.L."/>
            <person name="Feng K."/>
            <person name="Yates T."/>
            <person name="Jawdy S."/>
            <person name="Smart L.B."/>
            <person name="Muchero W."/>
        </authorList>
    </citation>
    <scope>NUCLEOTIDE SEQUENCE</scope>
    <source>
        <tissue evidence="1">Shoot tip</tissue>
    </source>
</reference>
<keyword evidence="2" id="KW-1185">Reference proteome</keyword>
<protein>
    <submittedName>
        <fullName evidence="1">Uncharacterized protein</fullName>
    </submittedName>
</protein>
<evidence type="ECO:0000313" key="2">
    <source>
        <dbReference type="Proteomes" id="UP001151532"/>
    </source>
</evidence>
<organism evidence="1 2">
    <name type="scientific">Salix purpurea</name>
    <name type="common">Purple osier willow</name>
    <dbReference type="NCBI Taxonomy" id="77065"/>
    <lineage>
        <taxon>Eukaryota</taxon>
        <taxon>Viridiplantae</taxon>
        <taxon>Streptophyta</taxon>
        <taxon>Embryophyta</taxon>
        <taxon>Tracheophyta</taxon>
        <taxon>Spermatophyta</taxon>
        <taxon>Magnoliopsida</taxon>
        <taxon>eudicotyledons</taxon>
        <taxon>Gunneridae</taxon>
        <taxon>Pentapetalae</taxon>
        <taxon>rosids</taxon>
        <taxon>fabids</taxon>
        <taxon>Malpighiales</taxon>
        <taxon>Salicaceae</taxon>
        <taxon>Saliceae</taxon>
        <taxon>Salix</taxon>
    </lineage>
</organism>
<gene>
    <name evidence="1" type="ORF">OIU79_024610</name>
</gene>
<dbReference type="AlphaFoldDB" id="A0A9Q0SD49"/>